<evidence type="ECO:0000313" key="2">
    <source>
        <dbReference type="Proteomes" id="UP001234798"/>
    </source>
</evidence>
<evidence type="ECO:0000313" key="1">
    <source>
        <dbReference type="EMBL" id="WMD18899.1"/>
    </source>
</evidence>
<sequence>MDPVYVILTSKPGVFRTEVGAEVDIIETYDYVFYGRALAVFSIARLQGDIRLIVTEETPPYVVNRVPSKFLEKFASIEAARKELGHLTRFGSMESTLTLRTNDAAGAAPGSGSETVFMEH</sequence>
<accession>A0ABY9LVT5</accession>
<proteinExistence type="predicted"/>
<protein>
    <submittedName>
        <fullName evidence="1">Ferredoxin</fullName>
    </submittedName>
</protein>
<dbReference type="RefSeq" id="WP_306939529.1">
    <property type="nucleotide sequence ID" value="NZ_CP132976.1"/>
</dbReference>
<name>A0ABY9LVT5_9BURK</name>
<reference evidence="1 2" key="1">
    <citation type="submission" date="2023-08" db="EMBL/GenBank/DDBJ databases">
        <title>Achromobacter seleniivolatilans sp. nov., isolated from seleniferous soil.</title>
        <authorList>
            <person name="Zhang S."/>
            <person name="Li K."/>
            <person name="Peng J."/>
            <person name="Zhao Q."/>
            <person name="Wang H."/>
            <person name="Guo Y."/>
        </authorList>
    </citation>
    <scope>NUCLEOTIDE SEQUENCE [LARGE SCALE GENOMIC DNA]</scope>
    <source>
        <strain evidence="1 2">R39</strain>
    </source>
</reference>
<dbReference type="Proteomes" id="UP001234798">
    <property type="component" value="Chromosome"/>
</dbReference>
<keyword evidence="2" id="KW-1185">Reference proteome</keyword>
<dbReference type="EMBL" id="CP132976">
    <property type="protein sequence ID" value="WMD18899.1"/>
    <property type="molecule type" value="Genomic_DNA"/>
</dbReference>
<organism evidence="1 2">
    <name type="scientific">Achromobacter seleniivolatilans</name>
    <dbReference type="NCBI Taxonomy" id="3047478"/>
    <lineage>
        <taxon>Bacteria</taxon>
        <taxon>Pseudomonadati</taxon>
        <taxon>Pseudomonadota</taxon>
        <taxon>Betaproteobacteria</taxon>
        <taxon>Burkholderiales</taxon>
        <taxon>Alcaligenaceae</taxon>
        <taxon>Achromobacter</taxon>
    </lineage>
</organism>
<gene>
    <name evidence="1" type="ORF">RAS12_20030</name>
</gene>